<evidence type="ECO:0000313" key="2">
    <source>
        <dbReference type="EMBL" id="THH10826.1"/>
    </source>
</evidence>
<reference evidence="2 3" key="1">
    <citation type="submission" date="2019-02" db="EMBL/GenBank/DDBJ databases">
        <title>Genome sequencing of the rare red list fungi Bondarzewia mesenterica.</title>
        <authorList>
            <person name="Buettner E."/>
            <person name="Kellner H."/>
        </authorList>
    </citation>
    <scope>NUCLEOTIDE SEQUENCE [LARGE SCALE GENOMIC DNA]</scope>
    <source>
        <strain evidence="2 3">DSM 108281</strain>
    </source>
</reference>
<evidence type="ECO:0000313" key="3">
    <source>
        <dbReference type="Proteomes" id="UP000310158"/>
    </source>
</evidence>
<dbReference type="AlphaFoldDB" id="A0A4S4LFX3"/>
<proteinExistence type="predicted"/>
<protein>
    <submittedName>
        <fullName evidence="2">Uncharacterized protein</fullName>
    </submittedName>
</protein>
<name>A0A4S4LFX3_9AGAM</name>
<evidence type="ECO:0000256" key="1">
    <source>
        <dbReference type="SAM" id="MobiDB-lite"/>
    </source>
</evidence>
<keyword evidence="3" id="KW-1185">Reference proteome</keyword>
<organism evidence="2 3">
    <name type="scientific">Bondarzewia mesenterica</name>
    <dbReference type="NCBI Taxonomy" id="1095465"/>
    <lineage>
        <taxon>Eukaryota</taxon>
        <taxon>Fungi</taxon>
        <taxon>Dikarya</taxon>
        <taxon>Basidiomycota</taxon>
        <taxon>Agaricomycotina</taxon>
        <taxon>Agaricomycetes</taxon>
        <taxon>Russulales</taxon>
        <taxon>Bondarzewiaceae</taxon>
        <taxon>Bondarzewia</taxon>
    </lineage>
</organism>
<sequence>MLPSAGRMITKELFLAMKPLCKLSDTHIPHDPYRKISQNLMKLSCQEDGSSNKNSDNDGTMTEFGIGHLYYDIYEQVEIIGVKDVPCHIVRTKLTVSSIGPCVHILPLNRVHGLIKVSAALLNLDSMQMLTSDALSFKDNPESNDNGMASDAEETEVTQWENVKRDDPY</sequence>
<dbReference type="EMBL" id="SGPL01000546">
    <property type="protein sequence ID" value="THH10826.1"/>
    <property type="molecule type" value="Genomic_DNA"/>
</dbReference>
<dbReference type="Proteomes" id="UP000310158">
    <property type="component" value="Unassembled WGS sequence"/>
</dbReference>
<feature type="region of interest" description="Disordered" evidence="1">
    <location>
        <begin position="136"/>
        <end position="169"/>
    </location>
</feature>
<accession>A0A4S4LFX3</accession>
<gene>
    <name evidence="2" type="ORF">EW146_g8247</name>
</gene>
<comment type="caution">
    <text evidence="2">The sequence shown here is derived from an EMBL/GenBank/DDBJ whole genome shotgun (WGS) entry which is preliminary data.</text>
</comment>